<comment type="caution">
    <text evidence="2">The sequence shown here is derived from an EMBL/GenBank/DDBJ whole genome shotgun (WGS) entry which is preliminary data.</text>
</comment>
<dbReference type="AlphaFoldDB" id="A0A5M8QS77"/>
<evidence type="ECO:0000313" key="2">
    <source>
        <dbReference type="EMBL" id="KAA6437353.1"/>
    </source>
</evidence>
<reference evidence="2 3" key="1">
    <citation type="submission" date="2019-07" db="EMBL/GenBank/DDBJ databases">
        <authorList>
            <person name="Qu J.-H."/>
        </authorList>
    </citation>
    <scope>NUCLEOTIDE SEQUENCE [LARGE SCALE GENOMIC DNA]</scope>
    <source>
        <strain evidence="2 3">MDT1-10-3</strain>
    </source>
</reference>
<feature type="compositionally biased region" description="Basic and acidic residues" evidence="1">
    <location>
        <begin position="24"/>
        <end position="34"/>
    </location>
</feature>
<dbReference type="Proteomes" id="UP000323866">
    <property type="component" value="Unassembled WGS sequence"/>
</dbReference>
<protein>
    <submittedName>
        <fullName evidence="2">Uncharacterized protein</fullName>
    </submittedName>
</protein>
<reference evidence="2 3" key="2">
    <citation type="submission" date="2019-09" db="EMBL/GenBank/DDBJ databases">
        <title>A bacterium isolated from glacier soil.</title>
        <authorList>
            <person name="Liu Q."/>
        </authorList>
    </citation>
    <scope>NUCLEOTIDE SEQUENCE [LARGE SCALE GENOMIC DNA]</scope>
    <source>
        <strain evidence="2 3">MDT1-10-3</strain>
    </source>
</reference>
<organism evidence="2 3">
    <name type="scientific">Rufibacter glacialis</name>
    <dbReference type="NCBI Taxonomy" id="1259555"/>
    <lineage>
        <taxon>Bacteria</taxon>
        <taxon>Pseudomonadati</taxon>
        <taxon>Bacteroidota</taxon>
        <taxon>Cytophagia</taxon>
        <taxon>Cytophagales</taxon>
        <taxon>Hymenobacteraceae</taxon>
        <taxon>Rufibacter</taxon>
    </lineage>
</organism>
<gene>
    <name evidence="2" type="ORF">FOE74_02310</name>
</gene>
<name>A0A5M8QS77_9BACT</name>
<feature type="region of interest" description="Disordered" evidence="1">
    <location>
        <begin position="1"/>
        <end position="66"/>
    </location>
</feature>
<evidence type="ECO:0000313" key="3">
    <source>
        <dbReference type="Proteomes" id="UP000323866"/>
    </source>
</evidence>
<accession>A0A5M8QS77</accession>
<proteinExistence type="predicted"/>
<sequence>MLIPGVDNRAGATCGRLGGLQGSSERRDKSRDLRTGAPVSVIVPEKPAGHRDLGGGRASPRKNGHS</sequence>
<dbReference type="EMBL" id="VKKZ01000010">
    <property type="protein sequence ID" value="KAA6437353.1"/>
    <property type="molecule type" value="Genomic_DNA"/>
</dbReference>
<evidence type="ECO:0000256" key="1">
    <source>
        <dbReference type="SAM" id="MobiDB-lite"/>
    </source>
</evidence>